<proteinExistence type="predicted"/>
<dbReference type="EMBL" id="BPLR01006062">
    <property type="protein sequence ID" value="GIY07179.1"/>
    <property type="molecule type" value="Genomic_DNA"/>
</dbReference>
<evidence type="ECO:0000313" key="1">
    <source>
        <dbReference type="EMBL" id="GIY07179.1"/>
    </source>
</evidence>
<reference evidence="1 2" key="1">
    <citation type="submission" date="2021-06" db="EMBL/GenBank/DDBJ databases">
        <title>Caerostris extrusa draft genome.</title>
        <authorList>
            <person name="Kono N."/>
            <person name="Arakawa K."/>
        </authorList>
    </citation>
    <scope>NUCLEOTIDE SEQUENCE [LARGE SCALE GENOMIC DNA]</scope>
</reference>
<evidence type="ECO:0000313" key="2">
    <source>
        <dbReference type="Proteomes" id="UP001054945"/>
    </source>
</evidence>
<sequence length="71" mass="7956">MITKVWEASSDWRAQTVGFDNRCNHGRRKSHRSPSPIFVAYIHPCSNLGVPVAVTPHYISGADGAIYRPLY</sequence>
<accession>A0AAV4QFX4</accession>
<keyword evidence="2" id="KW-1185">Reference proteome</keyword>
<dbReference type="Proteomes" id="UP001054945">
    <property type="component" value="Unassembled WGS sequence"/>
</dbReference>
<comment type="caution">
    <text evidence="1">The sequence shown here is derived from an EMBL/GenBank/DDBJ whole genome shotgun (WGS) entry which is preliminary data.</text>
</comment>
<protein>
    <submittedName>
        <fullName evidence="1">Uncharacterized protein</fullName>
    </submittedName>
</protein>
<dbReference type="AlphaFoldDB" id="A0AAV4QFX4"/>
<gene>
    <name evidence="1" type="ORF">CEXT_655281</name>
</gene>
<name>A0AAV4QFX4_CAEEX</name>
<organism evidence="1 2">
    <name type="scientific">Caerostris extrusa</name>
    <name type="common">Bark spider</name>
    <name type="synonym">Caerostris bankana</name>
    <dbReference type="NCBI Taxonomy" id="172846"/>
    <lineage>
        <taxon>Eukaryota</taxon>
        <taxon>Metazoa</taxon>
        <taxon>Ecdysozoa</taxon>
        <taxon>Arthropoda</taxon>
        <taxon>Chelicerata</taxon>
        <taxon>Arachnida</taxon>
        <taxon>Araneae</taxon>
        <taxon>Araneomorphae</taxon>
        <taxon>Entelegynae</taxon>
        <taxon>Araneoidea</taxon>
        <taxon>Araneidae</taxon>
        <taxon>Caerostris</taxon>
    </lineage>
</organism>